<proteinExistence type="predicted"/>
<reference evidence="2 3" key="1">
    <citation type="submission" date="2016-03" db="EMBL/GenBank/DDBJ databases">
        <title>Cyphomyrmex costatus WGS genome.</title>
        <authorList>
            <person name="Nygaard S."/>
            <person name="Hu H."/>
            <person name="Boomsma J."/>
            <person name="Zhang G."/>
        </authorList>
    </citation>
    <scope>NUCLEOTIDE SEQUENCE [LARGE SCALE GENOMIC DNA]</scope>
    <source>
        <strain evidence="2">MS0001</strain>
        <tissue evidence="2">Whole body</tissue>
    </source>
</reference>
<dbReference type="Proteomes" id="UP000078542">
    <property type="component" value="Unassembled WGS sequence"/>
</dbReference>
<organism evidence="2 3">
    <name type="scientific">Cyphomyrmex costatus</name>
    <dbReference type="NCBI Taxonomy" id="456900"/>
    <lineage>
        <taxon>Eukaryota</taxon>
        <taxon>Metazoa</taxon>
        <taxon>Ecdysozoa</taxon>
        <taxon>Arthropoda</taxon>
        <taxon>Hexapoda</taxon>
        <taxon>Insecta</taxon>
        <taxon>Pterygota</taxon>
        <taxon>Neoptera</taxon>
        <taxon>Endopterygota</taxon>
        <taxon>Hymenoptera</taxon>
        <taxon>Apocrita</taxon>
        <taxon>Aculeata</taxon>
        <taxon>Formicoidea</taxon>
        <taxon>Formicidae</taxon>
        <taxon>Myrmicinae</taxon>
        <taxon>Cyphomyrmex</taxon>
    </lineage>
</organism>
<dbReference type="AlphaFoldDB" id="A0A195CBV8"/>
<sequence length="177" mass="19783">MNKSSDLNGGYVYPRSCVLPGKKGTTYVPAERESGSIAGALSHTLSFSLSIGPERGHEKRLINRTNTGTFLSLARERERERERRGAKGRERREMGEPASSSSSQPVPAHHTLHSRICVRGRGQDERRREETARGTREKVPTSIYHRGEFHRSLSSSTKTGMRFLATERCSELTINAT</sequence>
<feature type="compositionally biased region" description="Basic and acidic residues" evidence="1">
    <location>
        <begin position="121"/>
        <end position="151"/>
    </location>
</feature>
<gene>
    <name evidence="2" type="ORF">ALC62_11877</name>
</gene>
<evidence type="ECO:0000256" key="1">
    <source>
        <dbReference type="SAM" id="MobiDB-lite"/>
    </source>
</evidence>
<accession>A0A195CBV8</accession>
<feature type="compositionally biased region" description="Basic and acidic residues" evidence="1">
    <location>
        <begin position="74"/>
        <end position="95"/>
    </location>
</feature>
<name>A0A195CBV8_9HYME</name>
<keyword evidence="3" id="KW-1185">Reference proteome</keyword>
<feature type="region of interest" description="Disordered" evidence="1">
    <location>
        <begin position="72"/>
        <end position="156"/>
    </location>
</feature>
<evidence type="ECO:0000313" key="2">
    <source>
        <dbReference type="EMBL" id="KYM97583.1"/>
    </source>
</evidence>
<dbReference type="EMBL" id="KQ978068">
    <property type="protein sequence ID" value="KYM97583.1"/>
    <property type="molecule type" value="Genomic_DNA"/>
</dbReference>
<protein>
    <submittedName>
        <fullName evidence="2">Uncharacterized protein</fullName>
    </submittedName>
</protein>
<evidence type="ECO:0000313" key="3">
    <source>
        <dbReference type="Proteomes" id="UP000078542"/>
    </source>
</evidence>